<name>A0A3S5CPX0_9PLAT</name>
<protein>
    <recommendedName>
        <fullName evidence="2">Glycoside hydrolase family 3 N-terminal domain-containing protein</fullName>
    </recommendedName>
</protein>
<dbReference type="InterPro" id="IPR044993">
    <property type="entry name" value="BXL"/>
</dbReference>
<organism evidence="3 4">
    <name type="scientific">Protopolystoma xenopodis</name>
    <dbReference type="NCBI Taxonomy" id="117903"/>
    <lineage>
        <taxon>Eukaryota</taxon>
        <taxon>Metazoa</taxon>
        <taxon>Spiralia</taxon>
        <taxon>Lophotrochozoa</taxon>
        <taxon>Platyhelminthes</taxon>
        <taxon>Monogenea</taxon>
        <taxon>Polyopisthocotylea</taxon>
        <taxon>Polystomatidea</taxon>
        <taxon>Polystomatidae</taxon>
        <taxon>Protopolystoma</taxon>
    </lineage>
</organism>
<dbReference type="InterPro" id="IPR001764">
    <property type="entry name" value="Glyco_hydro_3_N"/>
</dbReference>
<dbReference type="Proteomes" id="UP000784294">
    <property type="component" value="Unassembled WGS sequence"/>
</dbReference>
<evidence type="ECO:0000259" key="2">
    <source>
        <dbReference type="Pfam" id="PF00933"/>
    </source>
</evidence>
<accession>A0A3S5CPX0</accession>
<sequence>MRHPFWGRNGETYGEDPYLTGELAAAFVRGLAGYRRPRGYYMLKQSQSSLDSHAPQDSIMDGMTVGDGINEARRGISEQVLLASATCKHFAIHNGPEDYPVSRLSFQANVTLTDVWLTYLPAFYKCLSAGAAGGMCAYSGINGTPDCVNKWLLKDVLRKQWDFQGESKGLSLK</sequence>
<dbReference type="AlphaFoldDB" id="A0A3S5CPX0"/>
<dbReference type="OrthoDB" id="47059at2759"/>
<evidence type="ECO:0000313" key="4">
    <source>
        <dbReference type="Proteomes" id="UP000784294"/>
    </source>
</evidence>
<dbReference type="GO" id="GO:0045493">
    <property type="term" value="P:xylan catabolic process"/>
    <property type="evidence" value="ECO:0007669"/>
    <property type="project" value="InterPro"/>
</dbReference>
<dbReference type="GO" id="GO:0046556">
    <property type="term" value="F:alpha-L-arabinofuranosidase activity"/>
    <property type="evidence" value="ECO:0007669"/>
    <property type="project" value="TreeGrafter"/>
</dbReference>
<keyword evidence="4" id="KW-1185">Reference proteome</keyword>
<comment type="caution">
    <text evidence="3">The sequence shown here is derived from an EMBL/GenBank/DDBJ whole genome shotgun (WGS) entry which is preliminary data.</text>
</comment>
<feature type="domain" description="Glycoside hydrolase family 3 N-terminal" evidence="2">
    <location>
        <begin position="2"/>
        <end position="165"/>
    </location>
</feature>
<dbReference type="Pfam" id="PF00933">
    <property type="entry name" value="Glyco_hydro_3"/>
    <property type="match status" value="1"/>
</dbReference>
<reference evidence="3" key="1">
    <citation type="submission" date="2018-11" db="EMBL/GenBank/DDBJ databases">
        <authorList>
            <consortium name="Pathogen Informatics"/>
        </authorList>
    </citation>
    <scope>NUCLEOTIDE SEQUENCE</scope>
</reference>
<keyword evidence="1" id="KW-0378">Hydrolase</keyword>
<dbReference type="InterPro" id="IPR036962">
    <property type="entry name" value="Glyco_hydro_3_N_sf"/>
</dbReference>
<dbReference type="EMBL" id="CAAALY010258248">
    <property type="protein sequence ID" value="VEL38552.1"/>
    <property type="molecule type" value="Genomic_DNA"/>
</dbReference>
<evidence type="ECO:0000313" key="3">
    <source>
        <dbReference type="EMBL" id="VEL38552.1"/>
    </source>
</evidence>
<proteinExistence type="predicted"/>
<dbReference type="GO" id="GO:0031222">
    <property type="term" value="P:arabinan catabolic process"/>
    <property type="evidence" value="ECO:0007669"/>
    <property type="project" value="TreeGrafter"/>
</dbReference>
<evidence type="ECO:0000256" key="1">
    <source>
        <dbReference type="ARBA" id="ARBA00022801"/>
    </source>
</evidence>
<dbReference type="InterPro" id="IPR017853">
    <property type="entry name" value="GH"/>
</dbReference>
<dbReference type="SUPFAM" id="SSF51445">
    <property type="entry name" value="(Trans)glycosidases"/>
    <property type="match status" value="1"/>
</dbReference>
<gene>
    <name evidence="3" type="ORF">PXEA_LOCUS31992</name>
</gene>
<dbReference type="PANTHER" id="PTHR42721:SF42">
    <property type="entry name" value="FIBRONECTIN TYPE III-LIKE DOMAIN-CONTAINING PROTEIN"/>
    <property type="match status" value="1"/>
</dbReference>
<dbReference type="GO" id="GO:0009044">
    <property type="term" value="F:xylan 1,4-beta-xylosidase activity"/>
    <property type="evidence" value="ECO:0007669"/>
    <property type="project" value="InterPro"/>
</dbReference>
<dbReference type="Gene3D" id="3.20.20.300">
    <property type="entry name" value="Glycoside hydrolase, family 3, N-terminal domain"/>
    <property type="match status" value="1"/>
</dbReference>
<dbReference type="PANTHER" id="PTHR42721">
    <property type="entry name" value="SUGAR HYDROLASE-RELATED"/>
    <property type="match status" value="1"/>
</dbReference>